<evidence type="ECO:0000313" key="1">
    <source>
        <dbReference type="EMBL" id="JAP94387.1"/>
    </source>
</evidence>
<gene>
    <name evidence="1" type="ORF">TPC1_12977</name>
</gene>
<reference evidence="1" key="1">
    <citation type="submission" date="2015-07" db="EMBL/GenBank/DDBJ databases">
        <title>Adaptation to a free-living lifestyle via gene acquisitions in the diplomonad Trepomonas sp. PC1.</title>
        <authorList>
            <person name="Xu F."/>
            <person name="Jerlstrom-Hultqvist J."/>
            <person name="Kolisko M."/>
            <person name="Simpson A.G.B."/>
            <person name="Roger A.J."/>
            <person name="Svard S.G."/>
            <person name="Andersson J.O."/>
        </authorList>
    </citation>
    <scope>NUCLEOTIDE SEQUENCE</scope>
    <source>
        <strain evidence="1">PC1</strain>
    </source>
</reference>
<organism evidence="1">
    <name type="scientific">Trepomonas sp. PC1</name>
    <dbReference type="NCBI Taxonomy" id="1076344"/>
    <lineage>
        <taxon>Eukaryota</taxon>
        <taxon>Metamonada</taxon>
        <taxon>Diplomonadida</taxon>
        <taxon>Hexamitidae</taxon>
        <taxon>Hexamitinae</taxon>
        <taxon>Trepomonas</taxon>
    </lineage>
</organism>
<sequence>LIDVIAQIAVESLSLQVQQIFSVDDIEFTSNNQIILSPETLYIIHYQKNNQIFEELLLWQKPLNCFFVVINQNSQCLNDYCQYILQINNSVVNSISKTVDEILVMRTNYVSYDENKLLAQKLICATDFEYLLKNFNKDQNQKKYEAQIIQLVRIQLSSAVQYILNYLKMKSTQQINQILCLINQQLLYKGILKQCDNEFVIDEMFIKTVCN</sequence>
<feature type="non-terminal residue" evidence="1">
    <location>
        <position position="1"/>
    </location>
</feature>
<protein>
    <submittedName>
        <fullName evidence="1">Uncharacterized protein</fullName>
    </submittedName>
</protein>
<dbReference type="EMBL" id="GDID01002219">
    <property type="protein sequence ID" value="JAP94387.1"/>
    <property type="molecule type" value="Transcribed_RNA"/>
</dbReference>
<accession>A0A146KD01</accession>
<name>A0A146KD01_9EUKA</name>
<feature type="non-terminal residue" evidence="1">
    <location>
        <position position="211"/>
    </location>
</feature>
<dbReference type="AlphaFoldDB" id="A0A146KD01"/>
<proteinExistence type="predicted"/>